<evidence type="ECO:0000313" key="1">
    <source>
        <dbReference type="EMBL" id="MCC2748711.1"/>
    </source>
</evidence>
<protein>
    <submittedName>
        <fullName evidence="1">Transposase</fullName>
    </submittedName>
</protein>
<dbReference type="RefSeq" id="WP_158557533.1">
    <property type="nucleotide sequence ID" value="NZ_JAAISE010000110.1"/>
</dbReference>
<gene>
    <name evidence="1" type="ORF">LK487_17120</name>
</gene>
<proteinExistence type="predicted"/>
<dbReference type="Proteomes" id="UP001197847">
    <property type="component" value="Unassembled WGS sequence"/>
</dbReference>
<organism evidence="1 2">
    <name type="scientific">Agathobacter rectalis</name>
    <dbReference type="NCBI Taxonomy" id="39491"/>
    <lineage>
        <taxon>Bacteria</taxon>
        <taxon>Bacillati</taxon>
        <taxon>Bacillota</taxon>
        <taxon>Clostridia</taxon>
        <taxon>Lachnospirales</taxon>
        <taxon>Lachnospiraceae</taxon>
        <taxon>Agathobacter</taxon>
    </lineage>
</organism>
<dbReference type="EMBL" id="JAJFBX010000068">
    <property type="protein sequence ID" value="MCC2748711.1"/>
    <property type="molecule type" value="Genomic_DNA"/>
</dbReference>
<dbReference type="AlphaFoldDB" id="A0AAW4WQ16"/>
<sequence length="54" mass="6237">MPDIFHAIRLKENGNLRKLASHIDEQLAEITKDDMVSYAVYYGEFQYQAAMLST</sequence>
<comment type="caution">
    <text evidence="1">The sequence shown here is derived from an EMBL/GenBank/DDBJ whole genome shotgun (WGS) entry which is preliminary data.</text>
</comment>
<evidence type="ECO:0000313" key="2">
    <source>
        <dbReference type="Proteomes" id="UP001197847"/>
    </source>
</evidence>
<reference evidence="1" key="1">
    <citation type="submission" date="2021-10" db="EMBL/GenBank/DDBJ databases">
        <title>Collection of gut derived symbiotic bacterial strains cultured from healthy donors.</title>
        <authorList>
            <person name="Lin H."/>
            <person name="Littmann E."/>
            <person name="Claire K."/>
            <person name="Pamer E."/>
        </authorList>
    </citation>
    <scope>NUCLEOTIDE SEQUENCE</scope>
    <source>
        <strain evidence="1">MSK.22.92</strain>
    </source>
</reference>
<accession>A0AAW4WQ16</accession>
<name>A0AAW4WQ16_9FIRM</name>